<dbReference type="PANTHER" id="PTHR13710:SF105">
    <property type="entry name" value="ATP-DEPENDENT DNA HELICASE Q1"/>
    <property type="match status" value="1"/>
</dbReference>
<dbReference type="Proteomes" id="UP000308713">
    <property type="component" value="Unassembled WGS sequence"/>
</dbReference>
<dbReference type="NCBIfam" id="TIGR00614">
    <property type="entry name" value="recQ_fam"/>
    <property type="match status" value="1"/>
</dbReference>
<dbReference type="GO" id="GO:0046872">
    <property type="term" value="F:metal ion binding"/>
    <property type="evidence" value="ECO:0007669"/>
    <property type="project" value="UniProtKB-KW"/>
</dbReference>
<dbReference type="Pfam" id="PF16124">
    <property type="entry name" value="RecQ_Zn_bind"/>
    <property type="match status" value="1"/>
</dbReference>
<keyword evidence="16" id="KW-1185">Reference proteome</keyword>
<evidence type="ECO:0000256" key="8">
    <source>
        <dbReference type="ARBA" id="ARBA00023235"/>
    </source>
</evidence>
<evidence type="ECO:0000256" key="2">
    <source>
        <dbReference type="ARBA" id="ARBA00022723"/>
    </source>
</evidence>
<evidence type="ECO:0000256" key="10">
    <source>
        <dbReference type="ARBA" id="ARBA00034808"/>
    </source>
</evidence>
<dbReference type="FunFam" id="3.40.50.300:FF:001389">
    <property type="entry name" value="ATP-dependent DNA helicase RecQ"/>
    <property type="match status" value="1"/>
</dbReference>
<evidence type="ECO:0000313" key="15">
    <source>
        <dbReference type="EMBL" id="TNJ42468.1"/>
    </source>
</evidence>
<dbReference type="EC" id="5.6.2.4" evidence="10"/>
<evidence type="ECO:0000256" key="11">
    <source>
        <dbReference type="ARBA" id="ARBA00044535"/>
    </source>
</evidence>
<dbReference type="SMART" id="SM00487">
    <property type="entry name" value="DEXDc"/>
    <property type="match status" value="1"/>
</dbReference>
<comment type="caution">
    <text evidence="15">The sequence shown here is derived from an EMBL/GenBank/DDBJ whole genome shotgun (WGS) entry which is preliminary data.</text>
</comment>
<keyword evidence="4" id="KW-0378">Hydrolase</keyword>
<feature type="domain" description="Helicase ATP-binding" evidence="13">
    <location>
        <begin position="25"/>
        <end position="193"/>
    </location>
</feature>
<dbReference type="OrthoDB" id="9763310at2"/>
<dbReference type="PROSITE" id="PS51192">
    <property type="entry name" value="HELICASE_ATP_BIND_1"/>
    <property type="match status" value="1"/>
</dbReference>
<dbReference type="GO" id="GO:0005524">
    <property type="term" value="F:ATP binding"/>
    <property type="evidence" value="ECO:0007669"/>
    <property type="project" value="UniProtKB-KW"/>
</dbReference>
<dbReference type="InterPro" id="IPR032284">
    <property type="entry name" value="RecQ_Zn-bd"/>
</dbReference>
<evidence type="ECO:0000256" key="12">
    <source>
        <dbReference type="ARBA" id="ARBA00044550"/>
    </source>
</evidence>
<dbReference type="GO" id="GO:0043590">
    <property type="term" value="C:bacterial nucleoid"/>
    <property type="evidence" value="ECO:0007669"/>
    <property type="project" value="TreeGrafter"/>
</dbReference>
<comment type="similarity">
    <text evidence="1">Belongs to the helicase family. RecQ subfamily.</text>
</comment>
<dbReference type="InterPro" id="IPR036388">
    <property type="entry name" value="WH-like_DNA-bd_sf"/>
</dbReference>
<dbReference type="Gene3D" id="3.40.50.300">
    <property type="entry name" value="P-loop containing nucleotide triphosphate hydrolases"/>
    <property type="match status" value="2"/>
</dbReference>
<keyword evidence="7" id="KW-0238">DNA-binding</keyword>
<dbReference type="Pfam" id="PF00270">
    <property type="entry name" value="DEAD"/>
    <property type="match status" value="1"/>
</dbReference>
<dbReference type="GO" id="GO:0016787">
    <property type="term" value="F:hydrolase activity"/>
    <property type="evidence" value="ECO:0007669"/>
    <property type="project" value="UniProtKB-KW"/>
</dbReference>
<dbReference type="SMART" id="SM00490">
    <property type="entry name" value="HELICc"/>
    <property type="match status" value="1"/>
</dbReference>
<proteinExistence type="inferred from homology"/>
<keyword evidence="5 15" id="KW-0347">Helicase</keyword>
<evidence type="ECO:0000256" key="1">
    <source>
        <dbReference type="ARBA" id="ARBA00005446"/>
    </source>
</evidence>
<dbReference type="InterPro" id="IPR014001">
    <property type="entry name" value="Helicase_ATP-bd"/>
</dbReference>
<protein>
    <recommendedName>
        <fullName evidence="11">ATP-dependent DNA helicase RecQ</fullName>
        <ecNumber evidence="10">5.6.2.4</ecNumber>
    </recommendedName>
    <alternativeName>
        <fullName evidence="12">DNA 3'-5' helicase RecQ</fullName>
    </alternativeName>
</protein>
<dbReference type="GO" id="GO:0005737">
    <property type="term" value="C:cytoplasm"/>
    <property type="evidence" value="ECO:0007669"/>
    <property type="project" value="TreeGrafter"/>
</dbReference>
<accession>A0A5C4SGL9</accession>
<evidence type="ECO:0000256" key="5">
    <source>
        <dbReference type="ARBA" id="ARBA00022806"/>
    </source>
</evidence>
<keyword evidence="8" id="KW-0413">Isomerase</keyword>
<evidence type="ECO:0000256" key="3">
    <source>
        <dbReference type="ARBA" id="ARBA00022741"/>
    </source>
</evidence>
<reference evidence="15 16" key="1">
    <citation type="submission" date="2019-05" db="EMBL/GenBank/DDBJ databases">
        <title>Tamlana fucoidanivorans sp. nov., isolated from the surface of algae collected from Fujian province in China.</title>
        <authorList>
            <person name="Li J."/>
        </authorList>
    </citation>
    <scope>NUCLEOTIDE SEQUENCE [LARGE SCALE GENOMIC DNA]</scope>
    <source>
        <strain evidence="15 16">CW2-9</strain>
    </source>
</reference>
<evidence type="ECO:0000256" key="6">
    <source>
        <dbReference type="ARBA" id="ARBA00022840"/>
    </source>
</evidence>
<dbReference type="InterPro" id="IPR001650">
    <property type="entry name" value="Helicase_C-like"/>
</dbReference>
<dbReference type="GO" id="GO:0006310">
    <property type="term" value="P:DNA recombination"/>
    <property type="evidence" value="ECO:0007669"/>
    <property type="project" value="InterPro"/>
</dbReference>
<dbReference type="GO" id="GO:0030894">
    <property type="term" value="C:replisome"/>
    <property type="evidence" value="ECO:0007669"/>
    <property type="project" value="TreeGrafter"/>
</dbReference>
<sequence length="635" mass="72182">MTHPINILERYWNFTSFRPKQEAIINAVINGEDTFVLLPTGGGKSLCFQIPALAKTGICIVISPLIALMQDQVERLKEKGIKAMAITSGISNSQLDTLLDNCIYGNYKFLYLSPERLQQELVQDRIRQMNVNLIAVDEAHCISQWGNDFRPAYKNIAILRRLQPSTNVVALTASATPLVVEDIITELDFIQPQIFKTSFSRPNLAYMVFHEDDKYYKLEAILKKNTASSIIYVRNRKLTKEITLFLESKGISATYYHGGLSSEEKQKHMTSWLHNQNQVMVATNAFGMGIDKPDVKTVIHLNLPESIESYFQEAGRAGRNNEKAFAIILKNKNDEALVKNQFLSVLPDVNLIKQVYRKLCNYFQISYGEGAYTTFDFDFSSFCKTYNFPSILCYNALLVLDRNSIINLSKQFKNKVTVQFITSNHNLFNYLDRHQNSNIIVKSILRMYGGVFDHLTKIELKKVASKASVTEDTLVNTLKQLEHDNVITLHLTKTDAQVTFVEPREDDNTINRIAAVINQQNQLKAKQVQAVLRYVSNEDTCKSIQLLVYFGETDIKPCGICSVCISQKPSEINPVNQDIIKKDIIDYLAFGEQSSRALVAHLNAPENQVKQVLKLLLEHQIIVLTPKNTYKLSHM</sequence>
<keyword evidence="3" id="KW-0547">Nucleotide-binding</keyword>
<dbReference type="InterPro" id="IPR027417">
    <property type="entry name" value="P-loop_NTPase"/>
</dbReference>
<dbReference type="RefSeq" id="WP_139698476.1">
    <property type="nucleotide sequence ID" value="NZ_CP074074.1"/>
</dbReference>
<evidence type="ECO:0000259" key="13">
    <source>
        <dbReference type="PROSITE" id="PS51192"/>
    </source>
</evidence>
<gene>
    <name evidence="15" type="ORF">FGF67_14475</name>
</gene>
<keyword evidence="6" id="KW-0067">ATP-binding</keyword>
<evidence type="ECO:0000256" key="9">
    <source>
        <dbReference type="ARBA" id="ARBA00034617"/>
    </source>
</evidence>
<dbReference type="InterPro" id="IPR004589">
    <property type="entry name" value="DNA_helicase_ATP-dep_RecQ"/>
</dbReference>
<organism evidence="15 16">
    <name type="scientific">Allotamlana fucoidanivorans</name>
    <dbReference type="NCBI Taxonomy" id="2583814"/>
    <lineage>
        <taxon>Bacteria</taxon>
        <taxon>Pseudomonadati</taxon>
        <taxon>Bacteroidota</taxon>
        <taxon>Flavobacteriia</taxon>
        <taxon>Flavobacteriales</taxon>
        <taxon>Flavobacteriaceae</taxon>
        <taxon>Allotamlana</taxon>
    </lineage>
</organism>
<dbReference type="GO" id="GO:0009378">
    <property type="term" value="F:four-way junction helicase activity"/>
    <property type="evidence" value="ECO:0007669"/>
    <property type="project" value="TreeGrafter"/>
</dbReference>
<dbReference type="GO" id="GO:0003677">
    <property type="term" value="F:DNA binding"/>
    <property type="evidence" value="ECO:0007669"/>
    <property type="project" value="UniProtKB-KW"/>
</dbReference>
<evidence type="ECO:0000313" key="16">
    <source>
        <dbReference type="Proteomes" id="UP000308713"/>
    </source>
</evidence>
<dbReference type="CDD" id="cd17920">
    <property type="entry name" value="DEXHc_RecQ"/>
    <property type="match status" value="1"/>
</dbReference>
<dbReference type="EMBL" id="VDCS01000014">
    <property type="protein sequence ID" value="TNJ42468.1"/>
    <property type="molecule type" value="Genomic_DNA"/>
</dbReference>
<dbReference type="AlphaFoldDB" id="A0A5C4SGL9"/>
<name>A0A5C4SGL9_9FLAO</name>
<evidence type="ECO:0000256" key="7">
    <source>
        <dbReference type="ARBA" id="ARBA00023125"/>
    </source>
</evidence>
<evidence type="ECO:0000256" key="4">
    <source>
        <dbReference type="ARBA" id="ARBA00022801"/>
    </source>
</evidence>
<dbReference type="PROSITE" id="PS51194">
    <property type="entry name" value="HELICASE_CTER"/>
    <property type="match status" value="1"/>
</dbReference>
<dbReference type="GO" id="GO:0006281">
    <property type="term" value="P:DNA repair"/>
    <property type="evidence" value="ECO:0007669"/>
    <property type="project" value="TreeGrafter"/>
</dbReference>
<feature type="domain" description="Helicase C-terminal" evidence="14">
    <location>
        <begin position="217"/>
        <end position="363"/>
    </location>
</feature>
<dbReference type="SUPFAM" id="SSF52540">
    <property type="entry name" value="P-loop containing nucleoside triphosphate hydrolases"/>
    <property type="match status" value="1"/>
</dbReference>
<dbReference type="Pfam" id="PF00271">
    <property type="entry name" value="Helicase_C"/>
    <property type="match status" value="1"/>
</dbReference>
<dbReference type="InterPro" id="IPR011545">
    <property type="entry name" value="DEAD/DEAH_box_helicase_dom"/>
</dbReference>
<dbReference type="GO" id="GO:0043138">
    <property type="term" value="F:3'-5' DNA helicase activity"/>
    <property type="evidence" value="ECO:0007669"/>
    <property type="project" value="UniProtKB-EC"/>
</dbReference>
<keyword evidence="2" id="KW-0479">Metal-binding</keyword>
<dbReference type="Gene3D" id="1.10.10.10">
    <property type="entry name" value="Winged helix-like DNA-binding domain superfamily/Winged helix DNA-binding domain"/>
    <property type="match status" value="1"/>
</dbReference>
<evidence type="ECO:0000259" key="14">
    <source>
        <dbReference type="PROSITE" id="PS51194"/>
    </source>
</evidence>
<comment type="catalytic activity">
    <reaction evidence="9">
        <text>Couples ATP hydrolysis with the unwinding of duplex DNA by translocating in the 3'-5' direction.</text>
        <dbReference type="EC" id="5.6.2.4"/>
    </reaction>
</comment>
<dbReference type="PANTHER" id="PTHR13710">
    <property type="entry name" value="DNA HELICASE RECQ FAMILY MEMBER"/>
    <property type="match status" value="1"/>
</dbReference>